<evidence type="ECO:0000313" key="3">
    <source>
        <dbReference type="Proteomes" id="UP000238634"/>
    </source>
</evidence>
<dbReference type="Proteomes" id="UP000238634">
    <property type="component" value="Unassembled WGS sequence"/>
</dbReference>
<proteinExistence type="predicted"/>
<feature type="domain" description="DUF4351" evidence="1">
    <location>
        <begin position="235"/>
        <end position="290"/>
    </location>
</feature>
<dbReference type="AlphaFoldDB" id="A0A2T1DHG9"/>
<dbReference type="PANTHER" id="PTHR34613:SF1">
    <property type="entry name" value="SLL6017 PROTEIN"/>
    <property type="match status" value="1"/>
</dbReference>
<dbReference type="OrthoDB" id="458251at2"/>
<dbReference type="PANTHER" id="PTHR34613">
    <property type="entry name" value="SLL0800 PROTEIN"/>
    <property type="match status" value="1"/>
</dbReference>
<dbReference type="RefSeq" id="WP_073071145.1">
    <property type="nucleotide sequence ID" value="NZ_MPPI01000010.1"/>
</dbReference>
<evidence type="ECO:0000259" key="1">
    <source>
        <dbReference type="Pfam" id="PF14261"/>
    </source>
</evidence>
<dbReference type="STRING" id="1920490.GCA_001895925_04003"/>
<dbReference type="EMBL" id="PVWG01000008">
    <property type="protein sequence ID" value="PSB19949.1"/>
    <property type="molecule type" value="Genomic_DNA"/>
</dbReference>
<comment type="caution">
    <text evidence="2">The sequence shown here is derived from an EMBL/GenBank/DDBJ whole genome shotgun (WGS) entry which is preliminary data.</text>
</comment>
<accession>A0A2T1DHG9</accession>
<dbReference type="Pfam" id="PF14261">
    <property type="entry name" value="DUF4351"/>
    <property type="match status" value="1"/>
</dbReference>
<protein>
    <submittedName>
        <fullName evidence="2">DUF4351 domain-containing protein</fullName>
    </submittedName>
</protein>
<dbReference type="InterPro" id="IPR010106">
    <property type="entry name" value="RpnA"/>
</dbReference>
<gene>
    <name evidence="2" type="ORF">C7B65_09800</name>
</gene>
<keyword evidence="3" id="KW-1185">Reference proteome</keyword>
<organism evidence="2 3">
    <name type="scientific">Phormidesmis priestleyi ULC007</name>
    <dbReference type="NCBI Taxonomy" id="1920490"/>
    <lineage>
        <taxon>Bacteria</taxon>
        <taxon>Bacillati</taxon>
        <taxon>Cyanobacteriota</taxon>
        <taxon>Cyanophyceae</taxon>
        <taxon>Leptolyngbyales</taxon>
        <taxon>Leptolyngbyaceae</taxon>
        <taxon>Phormidesmis</taxon>
    </lineage>
</organism>
<sequence>MFDNVSKFLAEQFSVDFATWLVGEPVALTELSPSELSLEPIRADALILLQSDQVVLHCEFQTDPDSAMPFRMADYRLRVYRRFPNKRMVQVVIYLRATDSERVQQTTFELDNLRHEFQVVRLWEQPTEIFLQRPGLLPYAALSQTTDRVGVLRQVAQEIELISDRNHQNNLAAATGILAGLLLDKTVIRRILRRELMQESVIYQELREEAREEARAMLYQELREEVREEARNEVKQSEVNLVLRQLTRRLGHPIASSFETQVRSLSLEQLEALGEALLDFTQLTDLQTWLETQPD</sequence>
<reference evidence="2 3" key="2">
    <citation type="submission" date="2018-03" db="EMBL/GenBank/DDBJ databases">
        <title>The ancient ancestry and fast evolution of plastids.</title>
        <authorList>
            <person name="Moore K.R."/>
            <person name="Magnabosco C."/>
            <person name="Momper L."/>
            <person name="Gold D.A."/>
            <person name="Bosak T."/>
            <person name="Fournier G.P."/>
        </authorList>
    </citation>
    <scope>NUCLEOTIDE SEQUENCE [LARGE SCALE GENOMIC DNA]</scope>
    <source>
        <strain evidence="2 3">ULC007</strain>
    </source>
</reference>
<reference evidence="2 3" key="1">
    <citation type="submission" date="2018-02" db="EMBL/GenBank/DDBJ databases">
        <authorList>
            <person name="Cohen D.B."/>
            <person name="Kent A.D."/>
        </authorList>
    </citation>
    <scope>NUCLEOTIDE SEQUENCE [LARGE SCALE GENOMIC DNA]</scope>
    <source>
        <strain evidence="2 3">ULC007</strain>
    </source>
</reference>
<name>A0A2T1DHG9_9CYAN</name>
<dbReference type="InterPro" id="IPR025587">
    <property type="entry name" value="DUF4351"/>
</dbReference>
<dbReference type="NCBIfam" id="TIGR01784">
    <property type="entry name" value="T_den_put_tspse"/>
    <property type="match status" value="1"/>
</dbReference>
<evidence type="ECO:0000313" key="2">
    <source>
        <dbReference type="EMBL" id="PSB19949.1"/>
    </source>
</evidence>